<feature type="domain" description="Peptidase M56" evidence="2">
    <location>
        <begin position="7"/>
        <end position="294"/>
    </location>
</feature>
<dbReference type="PANTHER" id="PTHR34978">
    <property type="entry name" value="POSSIBLE SENSOR-TRANSDUCER PROTEIN BLAR"/>
    <property type="match status" value="1"/>
</dbReference>
<name>A0ABW4JBY6_9BACL</name>
<organism evidence="3 4">
    <name type="scientific">Alicyclobacillus fodiniaquatilis</name>
    <dbReference type="NCBI Taxonomy" id="1661150"/>
    <lineage>
        <taxon>Bacteria</taxon>
        <taxon>Bacillati</taxon>
        <taxon>Bacillota</taxon>
        <taxon>Bacilli</taxon>
        <taxon>Bacillales</taxon>
        <taxon>Alicyclobacillaceae</taxon>
        <taxon>Alicyclobacillus</taxon>
    </lineage>
</organism>
<feature type="transmembrane region" description="Helical" evidence="1">
    <location>
        <begin position="6"/>
        <end position="25"/>
    </location>
</feature>
<evidence type="ECO:0000256" key="1">
    <source>
        <dbReference type="SAM" id="Phobius"/>
    </source>
</evidence>
<evidence type="ECO:0000313" key="3">
    <source>
        <dbReference type="EMBL" id="MFD1673564.1"/>
    </source>
</evidence>
<dbReference type="InterPro" id="IPR052173">
    <property type="entry name" value="Beta-lactam_resp_regulator"/>
</dbReference>
<keyword evidence="1" id="KW-1133">Transmembrane helix</keyword>
<evidence type="ECO:0000313" key="4">
    <source>
        <dbReference type="Proteomes" id="UP001597079"/>
    </source>
</evidence>
<gene>
    <name evidence="3" type="ORF">ACFSB2_02415</name>
</gene>
<keyword evidence="1" id="KW-0812">Transmembrane</keyword>
<reference evidence="4" key="1">
    <citation type="journal article" date="2019" name="Int. J. Syst. Evol. Microbiol.">
        <title>The Global Catalogue of Microorganisms (GCM) 10K type strain sequencing project: providing services to taxonomists for standard genome sequencing and annotation.</title>
        <authorList>
            <consortium name="The Broad Institute Genomics Platform"/>
            <consortium name="The Broad Institute Genome Sequencing Center for Infectious Disease"/>
            <person name="Wu L."/>
            <person name="Ma J."/>
        </authorList>
    </citation>
    <scope>NUCLEOTIDE SEQUENCE [LARGE SCALE GENOMIC DNA]</scope>
    <source>
        <strain evidence="4">CGMCC 1.12286</strain>
    </source>
</reference>
<protein>
    <submittedName>
        <fullName evidence="3">M56 family metallopeptidase</fullName>
    </submittedName>
</protein>
<sequence length="454" mass="49851">MQSFMITLLTCSVSMSMLALIYMAVTPLLVQRYSVKWLYYAWLIVVIGLVIPFRPQFNNAIVKIDMMGGAAGAPYVQIGNGLPVAIHAPVKNATLPPLFSWWQIAVAVWLVGVIAFLAYQVIKHYRFMKMVKRWSEDITDKQALTVFDDLKTEMGISKRIRLYLCASVGSPMMIGFVTPRIVLPKVNLENGELRLILKHELVHYRRKDLWYKCILLIATAIHWFNPIAYLMARAIDALCETSCDAEVVRDKDVDTRQRYSETIIRVAKSHSQLVTALSTNLYGGKENMKNRILSIMDTGKKAAGGLVIGGVLLSTLGTGIAFAATAHGGNSVQASQAIHHSTANGASAASSQAQSSAPASTDRGYTLMNLMNDSQTPGSQDLSVQKAAEDAASALNRKYGLDLTGYKFYPGFYKGAAPNTDIWAFKINTPPNTVPWTYVVTMNAVTGQILVVGK</sequence>
<proteinExistence type="predicted"/>
<dbReference type="RefSeq" id="WP_377941003.1">
    <property type="nucleotide sequence ID" value="NZ_JBHUCX010000008.1"/>
</dbReference>
<feature type="transmembrane region" description="Helical" evidence="1">
    <location>
        <begin position="37"/>
        <end position="57"/>
    </location>
</feature>
<keyword evidence="1" id="KW-0472">Membrane</keyword>
<dbReference type="CDD" id="cd07341">
    <property type="entry name" value="M56_BlaR1_MecR1_like"/>
    <property type="match status" value="1"/>
</dbReference>
<dbReference type="PANTHER" id="PTHR34978:SF3">
    <property type="entry name" value="SLR0241 PROTEIN"/>
    <property type="match status" value="1"/>
</dbReference>
<accession>A0ABW4JBY6</accession>
<comment type="caution">
    <text evidence="3">The sequence shown here is derived from an EMBL/GenBank/DDBJ whole genome shotgun (WGS) entry which is preliminary data.</text>
</comment>
<feature type="transmembrane region" description="Helical" evidence="1">
    <location>
        <begin position="302"/>
        <end position="324"/>
    </location>
</feature>
<feature type="transmembrane region" description="Helical" evidence="1">
    <location>
        <begin position="209"/>
        <end position="232"/>
    </location>
</feature>
<keyword evidence="4" id="KW-1185">Reference proteome</keyword>
<dbReference type="InterPro" id="IPR008756">
    <property type="entry name" value="Peptidase_M56"/>
</dbReference>
<dbReference type="Pfam" id="PF05569">
    <property type="entry name" value="Peptidase_M56"/>
    <property type="match status" value="1"/>
</dbReference>
<feature type="transmembrane region" description="Helical" evidence="1">
    <location>
        <begin position="101"/>
        <end position="122"/>
    </location>
</feature>
<dbReference type="EMBL" id="JBHUCX010000008">
    <property type="protein sequence ID" value="MFD1673564.1"/>
    <property type="molecule type" value="Genomic_DNA"/>
</dbReference>
<dbReference type="Proteomes" id="UP001597079">
    <property type="component" value="Unassembled WGS sequence"/>
</dbReference>
<evidence type="ECO:0000259" key="2">
    <source>
        <dbReference type="Pfam" id="PF05569"/>
    </source>
</evidence>